<evidence type="ECO:0008006" key="3">
    <source>
        <dbReference type="Google" id="ProtNLM"/>
    </source>
</evidence>
<protein>
    <recommendedName>
        <fullName evidence="3">Endonuclease-reverse transcriptase</fullName>
    </recommendedName>
</protein>
<evidence type="ECO:0000313" key="1">
    <source>
        <dbReference type="EMBL" id="CAG9770670.1"/>
    </source>
</evidence>
<accession>A0A9N9QLS4</accession>
<organism evidence="1 2">
    <name type="scientific">Ceutorhynchus assimilis</name>
    <name type="common">cabbage seed weevil</name>
    <dbReference type="NCBI Taxonomy" id="467358"/>
    <lineage>
        <taxon>Eukaryota</taxon>
        <taxon>Metazoa</taxon>
        <taxon>Ecdysozoa</taxon>
        <taxon>Arthropoda</taxon>
        <taxon>Hexapoda</taxon>
        <taxon>Insecta</taxon>
        <taxon>Pterygota</taxon>
        <taxon>Neoptera</taxon>
        <taxon>Endopterygota</taxon>
        <taxon>Coleoptera</taxon>
        <taxon>Polyphaga</taxon>
        <taxon>Cucujiformia</taxon>
        <taxon>Curculionidae</taxon>
        <taxon>Ceutorhynchinae</taxon>
        <taxon>Ceutorhynchus</taxon>
    </lineage>
</organism>
<sequence>MCLKRKVLEQCVLPVLTYKAETLTLTRKVLNKIQVAQMVGSMLNISLRIRNKVFNHIIREKTGVMDAVERITTLKWTWAVHVATVRDVRWTRKIPEYTMCIVTEDMAMNDTSFYVHPVSLNIFIQKYLLFGDSKEMKPPVQDLCYSNSVSYAAETWSLNEGTMKCLRIAQRKMERKMLGIRLQDRKNILDKAKDKSYRLLRTNDNRWTRKTTEWRLRTTKKNLGRPRTRWKDSIQRLAGTQWIINKSEWRRIGEACPEMDRKKLKMMMMNSVSELN</sequence>
<dbReference type="AlphaFoldDB" id="A0A9N9QLS4"/>
<dbReference type="Proteomes" id="UP001152799">
    <property type="component" value="Chromosome 6"/>
</dbReference>
<dbReference type="OrthoDB" id="6769155at2759"/>
<gene>
    <name evidence="1" type="ORF">CEUTPL_LOCUS11119</name>
</gene>
<keyword evidence="2" id="KW-1185">Reference proteome</keyword>
<reference evidence="1" key="1">
    <citation type="submission" date="2022-01" db="EMBL/GenBank/DDBJ databases">
        <authorList>
            <person name="King R."/>
        </authorList>
    </citation>
    <scope>NUCLEOTIDE SEQUENCE</scope>
</reference>
<evidence type="ECO:0000313" key="2">
    <source>
        <dbReference type="Proteomes" id="UP001152799"/>
    </source>
</evidence>
<proteinExistence type="predicted"/>
<name>A0A9N9QLS4_9CUCU</name>
<dbReference type="EMBL" id="OU892282">
    <property type="protein sequence ID" value="CAG9770670.1"/>
    <property type="molecule type" value="Genomic_DNA"/>
</dbReference>